<evidence type="ECO:0000256" key="5">
    <source>
        <dbReference type="SAM" id="MobiDB-lite"/>
    </source>
</evidence>
<dbReference type="EMBL" id="CAJHNJ030000140">
    <property type="protein sequence ID" value="CAG9136420.1"/>
    <property type="molecule type" value="Genomic_DNA"/>
</dbReference>
<feature type="region of interest" description="Disordered" evidence="5">
    <location>
        <begin position="43"/>
        <end position="77"/>
    </location>
</feature>
<dbReference type="InterPro" id="IPR036322">
    <property type="entry name" value="WD40_repeat_dom_sf"/>
</dbReference>
<evidence type="ECO:0000313" key="7">
    <source>
        <dbReference type="Proteomes" id="UP000653454"/>
    </source>
</evidence>
<gene>
    <name evidence="6" type="ORF">PLXY2_LOCUS14658</name>
</gene>
<keyword evidence="3" id="KW-0677">Repeat</keyword>
<dbReference type="PANTHER" id="PTHR14091:SF0">
    <property type="entry name" value="PERIODIC TRYPTOPHAN PROTEIN 1 HOMOLOG"/>
    <property type="match status" value="1"/>
</dbReference>
<comment type="caution">
    <text evidence="6">The sequence shown here is derived from an EMBL/GenBank/DDBJ whole genome shotgun (WGS) entry which is preliminary data.</text>
</comment>
<accession>A0A8S4G7G0</accession>
<dbReference type="GO" id="GO:0005634">
    <property type="term" value="C:nucleus"/>
    <property type="evidence" value="ECO:0007669"/>
    <property type="project" value="TreeGrafter"/>
</dbReference>
<dbReference type="InterPro" id="IPR019775">
    <property type="entry name" value="WD40_repeat_CS"/>
</dbReference>
<feature type="compositionally biased region" description="Acidic residues" evidence="5">
    <location>
        <begin position="52"/>
        <end position="63"/>
    </location>
</feature>
<name>A0A8S4G7G0_PLUXY</name>
<dbReference type="PROSITE" id="PS50082">
    <property type="entry name" value="WD_REPEATS_2"/>
    <property type="match status" value="2"/>
</dbReference>
<dbReference type="GO" id="GO:0006364">
    <property type="term" value="P:rRNA processing"/>
    <property type="evidence" value="ECO:0007669"/>
    <property type="project" value="InterPro"/>
</dbReference>
<feature type="repeat" description="WD" evidence="4">
    <location>
        <begin position="392"/>
        <end position="425"/>
    </location>
</feature>
<dbReference type="PANTHER" id="PTHR14091">
    <property type="entry name" value="PERIODIC TRYPTOPHAN PROTEIN 1"/>
    <property type="match status" value="1"/>
</dbReference>
<evidence type="ECO:0000256" key="4">
    <source>
        <dbReference type="PROSITE-ProRule" id="PRU00221"/>
    </source>
</evidence>
<dbReference type="Gene3D" id="2.130.10.10">
    <property type="entry name" value="YVTN repeat-like/Quinoprotein amine dehydrogenase"/>
    <property type="match status" value="2"/>
</dbReference>
<dbReference type="PROSITE" id="PS00678">
    <property type="entry name" value="WD_REPEATS_1"/>
    <property type="match status" value="1"/>
</dbReference>
<dbReference type="SUPFAM" id="SSF50978">
    <property type="entry name" value="WD40 repeat-like"/>
    <property type="match status" value="1"/>
</dbReference>
<evidence type="ECO:0000256" key="2">
    <source>
        <dbReference type="ARBA" id="ARBA00022574"/>
    </source>
</evidence>
<reference evidence="6" key="1">
    <citation type="submission" date="2020-11" db="EMBL/GenBank/DDBJ databases">
        <authorList>
            <person name="Whiteford S."/>
        </authorList>
    </citation>
    <scope>NUCLEOTIDE SEQUENCE</scope>
</reference>
<evidence type="ECO:0000313" key="6">
    <source>
        <dbReference type="EMBL" id="CAG9136420.1"/>
    </source>
</evidence>
<protein>
    <submittedName>
        <fullName evidence="6">(diamondback moth) hypothetical protein</fullName>
    </submittedName>
</protein>
<feature type="repeat" description="WD" evidence="4">
    <location>
        <begin position="224"/>
        <end position="266"/>
    </location>
</feature>
<keyword evidence="7" id="KW-1185">Reference proteome</keyword>
<dbReference type="PROSITE" id="PS50294">
    <property type="entry name" value="WD_REPEATS_REGION"/>
    <property type="match status" value="1"/>
</dbReference>
<keyword evidence="2 4" id="KW-0853">WD repeat</keyword>
<evidence type="ECO:0000256" key="1">
    <source>
        <dbReference type="ARBA" id="ARBA00022553"/>
    </source>
</evidence>
<dbReference type="SMART" id="SM00320">
    <property type="entry name" value="WD40"/>
    <property type="match status" value="4"/>
</dbReference>
<dbReference type="Pfam" id="PF00400">
    <property type="entry name" value="WD40"/>
    <property type="match status" value="1"/>
</dbReference>
<proteinExistence type="predicted"/>
<organism evidence="6 7">
    <name type="scientific">Plutella xylostella</name>
    <name type="common">Diamondback moth</name>
    <name type="synonym">Plutella maculipennis</name>
    <dbReference type="NCBI Taxonomy" id="51655"/>
    <lineage>
        <taxon>Eukaryota</taxon>
        <taxon>Metazoa</taxon>
        <taxon>Ecdysozoa</taxon>
        <taxon>Arthropoda</taxon>
        <taxon>Hexapoda</taxon>
        <taxon>Insecta</taxon>
        <taxon>Pterygota</taxon>
        <taxon>Neoptera</taxon>
        <taxon>Endopterygota</taxon>
        <taxon>Lepidoptera</taxon>
        <taxon>Glossata</taxon>
        <taxon>Ditrysia</taxon>
        <taxon>Yponomeutoidea</taxon>
        <taxon>Plutellidae</taxon>
        <taxon>Plutella</taxon>
    </lineage>
</organism>
<evidence type="ECO:0000256" key="3">
    <source>
        <dbReference type="ARBA" id="ARBA00022737"/>
    </source>
</evidence>
<dbReference type="Proteomes" id="UP000653454">
    <property type="component" value="Unassembled WGS sequence"/>
</dbReference>
<dbReference type="InterPro" id="IPR015943">
    <property type="entry name" value="WD40/YVTN_repeat-like_dom_sf"/>
</dbReference>
<dbReference type="InterPro" id="IPR001680">
    <property type="entry name" value="WD40_rpt"/>
</dbReference>
<dbReference type="InterPro" id="IPR020472">
    <property type="entry name" value="WD40_PAC1"/>
</dbReference>
<keyword evidence="1" id="KW-0597">Phosphoprotein</keyword>
<dbReference type="PRINTS" id="PR00320">
    <property type="entry name" value="GPROTEINBRPT"/>
</dbReference>
<dbReference type="AlphaFoldDB" id="A0A8S4G7G0"/>
<dbReference type="InterPro" id="IPR044285">
    <property type="entry name" value="PWP1"/>
</dbReference>
<sequence>MEENTPTVSLISCMHFVRRGVAKAVPEKIELTEKELENIIKQTANDLRITEQGDDQSDDEDAPEAPPRPVNPDDEFDFENYDADDTANTIGLGSVATVPNLGDLSENVQINTEGPDSDEEDDIIKPDDNLLLVGHVETDASVLEVYVFNKEEDSFYVHHDILLPWFPLCIEWLSHDPSDPKPGNLCALGGMDPVIQVWDLDIENCLEPAFKLGVKPSKKKKTKRVGHKDAVLDLSWNSNFTHVLASGSADKTVLLWDLDQGTPHTKLDYFEDKVQSLSFHPREAQTLLSGACDGRARVTDCRSPAAHRAWALPPEIERAVWDALNPFCFAARSTDARVTDCRSPAAHRAWALPPKIERAVWDTLNPFCFAMSNNEGKVAYVDCRQDEPLWVIQAHEKEVTGLILSERVPGLMVTVSTDGKMKTWDTSCTPPLQVSERTTAVGAALCACACPDAPYSVAVGGDNKQSVIEMYHVDINEEVCNRFGSRPLVPLPILPSEQMES</sequence>